<organism evidence="6">
    <name type="scientific">marine metagenome</name>
    <dbReference type="NCBI Taxonomy" id="408172"/>
    <lineage>
        <taxon>unclassified sequences</taxon>
        <taxon>metagenomes</taxon>
        <taxon>ecological metagenomes</taxon>
    </lineage>
</organism>
<dbReference type="InterPro" id="IPR050147">
    <property type="entry name" value="Ser/Thr_Dehydratase"/>
</dbReference>
<dbReference type="FunFam" id="3.40.50.1100:FF:000007">
    <property type="entry name" value="L-threonine dehydratase catabolic TdcB"/>
    <property type="match status" value="1"/>
</dbReference>
<sequence length="323" mass="33799">MSDLVSLEVIKAAADRIRGVAKLTPLLKVQLLNSEMTIELKCENFQAIGAFKFRGAYNMVSQLSPNEQKRGVITYSSGNHAQAVALAGKLVEAPVVVVMPTTAPEIKVEGVKELGARVIFEGTTSADRKNRAEIEAQTEGLTIVPPFDHPAIIAGQGTAGLEIMDQYADVTTVFVPIGGGGMAAGASAAIKQIKPSVRVIGVEPDGAARMGKSVDAGSLITLPTATSIADGLLPLRAGDLTFAHAQAFVDEFVTVSDREIAQAVVWLHRRAKLVVEPSGATAFAAVLNRSAEGRFPSSERVVAILTGGNMAPETLMKCVALAG</sequence>
<comment type="similarity">
    <text evidence="2">Belongs to the serine/threonine dehydratase family.</text>
</comment>
<dbReference type="SUPFAM" id="SSF53686">
    <property type="entry name" value="Tryptophan synthase beta subunit-like PLP-dependent enzymes"/>
    <property type="match status" value="1"/>
</dbReference>
<evidence type="ECO:0000256" key="4">
    <source>
        <dbReference type="ARBA" id="ARBA00023239"/>
    </source>
</evidence>
<evidence type="ECO:0000259" key="5">
    <source>
        <dbReference type="Pfam" id="PF00291"/>
    </source>
</evidence>
<accession>A0A381RPI5</accession>
<evidence type="ECO:0000256" key="3">
    <source>
        <dbReference type="ARBA" id="ARBA00022898"/>
    </source>
</evidence>
<dbReference type="Gene3D" id="3.40.50.1100">
    <property type="match status" value="2"/>
</dbReference>
<comment type="cofactor">
    <cofactor evidence="1">
        <name>pyridoxal 5'-phosphate</name>
        <dbReference type="ChEBI" id="CHEBI:597326"/>
    </cofactor>
</comment>
<name>A0A381RPI5_9ZZZZ</name>
<dbReference type="PANTHER" id="PTHR48078:SF6">
    <property type="entry name" value="L-THREONINE DEHYDRATASE CATABOLIC TDCB"/>
    <property type="match status" value="1"/>
</dbReference>
<dbReference type="EMBL" id="UINC01001923">
    <property type="protein sequence ID" value="SUZ90793.1"/>
    <property type="molecule type" value="Genomic_DNA"/>
</dbReference>
<proteinExistence type="inferred from homology"/>
<dbReference type="GO" id="GO:0003941">
    <property type="term" value="F:L-serine ammonia-lyase activity"/>
    <property type="evidence" value="ECO:0007669"/>
    <property type="project" value="TreeGrafter"/>
</dbReference>
<evidence type="ECO:0000313" key="6">
    <source>
        <dbReference type="EMBL" id="SUZ90793.1"/>
    </source>
</evidence>
<keyword evidence="3" id="KW-0663">Pyridoxal phosphate</keyword>
<dbReference type="PANTHER" id="PTHR48078">
    <property type="entry name" value="THREONINE DEHYDRATASE, MITOCHONDRIAL-RELATED"/>
    <property type="match status" value="1"/>
</dbReference>
<dbReference type="Pfam" id="PF00291">
    <property type="entry name" value="PALP"/>
    <property type="match status" value="1"/>
</dbReference>
<dbReference type="GO" id="GO:0004794">
    <property type="term" value="F:threonine deaminase activity"/>
    <property type="evidence" value="ECO:0007669"/>
    <property type="project" value="TreeGrafter"/>
</dbReference>
<dbReference type="InterPro" id="IPR036052">
    <property type="entry name" value="TrpB-like_PALP_sf"/>
</dbReference>
<reference evidence="6" key="1">
    <citation type="submission" date="2018-05" db="EMBL/GenBank/DDBJ databases">
        <authorList>
            <person name="Lanie J.A."/>
            <person name="Ng W.-L."/>
            <person name="Kazmierczak K.M."/>
            <person name="Andrzejewski T.M."/>
            <person name="Davidsen T.M."/>
            <person name="Wayne K.J."/>
            <person name="Tettelin H."/>
            <person name="Glass J.I."/>
            <person name="Rusch D."/>
            <person name="Podicherti R."/>
            <person name="Tsui H.-C.T."/>
            <person name="Winkler M.E."/>
        </authorList>
    </citation>
    <scope>NUCLEOTIDE SEQUENCE</scope>
</reference>
<gene>
    <name evidence="6" type="ORF">METZ01_LOCUS43647</name>
</gene>
<dbReference type="FunFam" id="3.40.50.1100:FF:000005">
    <property type="entry name" value="Threonine dehydratase catabolic"/>
    <property type="match status" value="1"/>
</dbReference>
<keyword evidence="4" id="KW-0456">Lyase</keyword>
<dbReference type="CDD" id="cd01562">
    <property type="entry name" value="Thr-dehyd"/>
    <property type="match status" value="1"/>
</dbReference>
<dbReference type="InterPro" id="IPR001926">
    <property type="entry name" value="TrpB-like_PALP"/>
</dbReference>
<dbReference type="AlphaFoldDB" id="A0A381RPI5"/>
<dbReference type="GO" id="GO:0006567">
    <property type="term" value="P:L-threonine catabolic process"/>
    <property type="evidence" value="ECO:0007669"/>
    <property type="project" value="TreeGrafter"/>
</dbReference>
<protein>
    <recommendedName>
        <fullName evidence="5">Tryptophan synthase beta chain-like PALP domain-containing protein</fullName>
    </recommendedName>
</protein>
<dbReference type="GO" id="GO:0006565">
    <property type="term" value="P:L-serine catabolic process"/>
    <property type="evidence" value="ECO:0007669"/>
    <property type="project" value="TreeGrafter"/>
</dbReference>
<evidence type="ECO:0000256" key="2">
    <source>
        <dbReference type="ARBA" id="ARBA00010869"/>
    </source>
</evidence>
<feature type="domain" description="Tryptophan synthase beta chain-like PALP" evidence="5">
    <location>
        <begin position="23"/>
        <end position="307"/>
    </location>
</feature>
<dbReference type="GO" id="GO:0009097">
    <property type="term" value="P:isoleucine biosynthetic process"/>
    <property type="evidence" value="ECO:0007669"/>
    <property type="project" value="TreeGrafter"/>
</dbReference>
<evidence type="ECO:0000256" key="1">
    <source>
        <dbReference type="ARBA" id="ARBA00001933"/>
    </source>
</evidence>